<reference evidence="4 5" key="1">
    <citation type="journal article" date="2021" name="J. Biosci. Bioeng.">
        <title>Identification and characterization of a chc gene cluster responsible for the aromatization pathway of cyclohexanecarboxylate degradation in Sinomonas cyclohexanicum ATCC 51369.</title>
        <authorList>
            <person name="Yamamoto T."/>
            <person name="Hasegawa Y."/>
            <person name="Lau P.C.K."/>
            <person name="Iwaki H."/>
        </authorList>
    </citation>
    <scope>NUCLEOTIDE SEQUENCE [LARGE SCALE GENOMIC DNA]</scope>
    <source>
        <strain evidence="4 5">ATCC 51369</strain>
    </source>
</reference>
<dbReference type="EMBL" id="AP024525">
    <property type="protein sequence ID" value="BCT76125.1"/>
    <property type="molecule type" value="Genomic_DNA"/>
</dbReference>
<dbReference type="CDD" id="cd04301">
    <property type="entry name" value="NAT_SF"/>
    <property type="match status" value="1"/>
</dbReference>
<keyword evidence="1" id="KW-0808">Transferase</keyword>
<dbReference type="SUPFAM" id="SSF55729">
    <property type="entry name" value="Acyl-CoA N-acyltransferases (Nat)"/>
    <property type="match status" value="1"/>
</dbReference>
<feature type="domain" description="N-acetyltransferase" evidence="3">
    <location>
        <begin position="7"/>
        <end position="170"/>
    </location>
</feature>
<gene>
    <name evidence="4" type="ORF">SCMU_19670</name>
</gene>
<dbReference type="Gene3D" id="3.40.630.30">
    <property type="match status" value="1"/>
</dbReference>
<accession>A0ABM7PV45</accession>
<dbReference type="InterPro" id="IPR051016">
    <property type="entry name" value="Diverse_Substrate_AcTransf"/>
</dbReference>
<dbReference type="Proteomes" id="UP001319861">
    <property type="component" value="Chromosome"/>
</dbReference>
<keyword evidence="5" id="KW-1185">Reference proteome</keyword>
<sequence length="185" mass="20226">MSLSSVATLRRATPADVPAILQLIHELAVYEKGPDAVKTTVETLTGQLFGENPAIFAHVVEEREDGVSGSPEVMGFALWFLNYSTWEGTHGIYLEDLYVRPQARGRGYGKALLEELARTAVERGYARVEWAVLKWNEPSIGFYRSLGAVPMEEWDTFRLTGDALAAFGRTDGTSAPGGAAFEAAR</sequence>
<dbReference type="InterPro" id="IPR000182">
    <property type="entry name" value="GNAT_dom"/>
</dbReference>
<dbReference type="RefSeq" id="WP_229232770.1">
    <property type="nucleotide sequence ID" value="NZ_AP024525.1"/>
</dbReference>
<dbReference type="Pfam" id="PF00583">
    <property type="entry name" value="Acetyltransf_1"/>
    <property type="match status" value="1"/>
</dbReference>
<proteinExistence type="predicted"/>
<evidence type="ECO:0000256" key="2">
    <source>
        <dbReference type="ARBA" id="ARBA00023315"/>
    </source>
</evidence>
<evidence type="ECO:0000313" key="5">
    <source>
        <dbReference type="Proteomes" id="UP001319861"/>
    </source>
</evidence>
<evidence type="ECO:0000313" key="4">
    <source>
        <dbReference type="EMBL" id="BCT76125.1"/>
    </source>
</evidence>
<dbReference type="PANTHER" id="PTHR10545">
    <property type="entry name" value="DIAMINE N-ACETYLTRANSFERASE"/>
    <property type="match status" value="1"/>
</dbReference>
<organism evidence="4 5">
    <name type="scientific">Sinomonas cyclohexanicum</name>
    <name type="common">Corynebacterium cyclohexanicum</name>
    <dbReference type="NCBI Taxonomy" id="322009"/>
    <lineage>
        <taxon>Bacteria</taxon>
        <taxon>Bacillati</taxon>
        <taxon>Actinomycetota</taxon>
        <taxon>Actinomycetes</taxon>
        <taxon>Micrococcales</taxon>
        <taxon>Micrococcaceae</taxon>
        <taxon>Sinomonas</taxon>
    </lineage>
</organism>
<dbReference type="PANTHER" id="PTHR10545:SF29">
    <property type="entry name" value="GH14572P-RELATED"/>
    <property type="match status" value="1"/>
</dbReference>
<evidence type="ECO:0000256" key="1">
    <source>
        <dbReference type="ARBA" id="ARBA00022679"/>
    </source>
</evidence>
<dbReference type="InterPro" id="IPR016181">
    <property type="entry name" value="Acyl_CoA_acyltransferase"/>
</dbReference>
<name>A0ABM7PV45_SINCY</name>
<protein>
    <submittedName>
        <fullName evidence="4">Acetyltransferase</fullName>
    </submittedName>
</protein>
<evidence type="ECO:0000259" key="3">
    <source>
        <dbReference type="PROSITE" id="PS51186"/>
    </source>
</evidence>
<keyword evidence="2" id="KW-0012">Acyltransferase</keyword>
<dbReference type="PROSITE" id="PS51186">
    <property type="entry name" value="GNAT"/>
    <property type="match status" value="1"/>
</dbReference>